<evidence type="ECO:0000256" key="7">
    <source>
        <dbReference type="ARBA" id="ARBA00023306"/>
    </source>
</evidence>
<keyword evidence="2" id="KW-1003">Cell membrane</keyword>
<evidence type="ECO:0000256" key="2">
    <source>
        <dbReference type="ARBA" id="ARBA00022475"/>
    </source>
</evidence>
<evidence type="ECO:0000313" key="11">
    <source>
        <dbReference type="EMBL" id="KAB3520815.1"/>
    </source>
</evidence>
<keyword evidence="7" id="KW-0131">Cell cycle</keyword>
<dbReference type="EMBL" id="WBZJ01000002">
    <property type="protein sequence ID" value="KAB3520815.1"/>
    <property type="molecule type" value="Genomic_DNA"/>
</dbReference>
<accession>A0ABQ6VD18</accession>
<proteinExistence type="predicted"/>
<dbReference type="Pfam" id="PF08478">
    <property type="entry name" value="POTRA_1"/>
    <property type="match status" value="1"/>
</dbReference>
<gene>
    <name evidence="11" type="ORF">F8377_06095</name>
</gene>
<dbReference type="RefSeq" id="WP_151844380.1">
    <property type="nucleotide sequence ID" value="NZ_WBZJ01000002.1"/>
</dbReference>
<keyword evidence="3" id="KW-0132">Cell division</keyword>
<keyword evidence="4" id="KW-0812">Transmembrane</keyword>
<dbReference type="PANTHER" id="PTHR37820:SF1">
    <property type="entry name" value="CELL DIVISION PROTEIN FTSQ"/>
    <property type="match status" value="1"/>
</dbReference>
<keyword evidence="5" id="KW-1133">Transmembrane helix</keyword>
<dbReference type="Gene3D" id="3.10.20.310">
    <property type="entry name" value="membrane protein fhac"/>
    <property type="match status" value="1"/>
</dbReference>
<evidence type="ECO:0000256" key="9">
    <source>
        <dbReference type="SAM" id="SignalP"/>
    </source>
</evidence>
<comment type="caution">
    <text evidence="11">The sequence shown here is derived from an EMBL/GenBank/DDBJ whole genome shotgun (WGS) entry which is preliminary data.</text>
</comment>
<dbReference type="Proteomes" id="UP000436181">
    <property type="component" value="Unassembled WGS sequence"/>
</dbReference>
<evidence type="ECO:0000256" key="3">
    <source>
        <dbReference type="ARBA" id="ARBA00022618"/>
    </source>
</evidence>
<comment type="subcellular location">
    <subcellularLocation>
        <location evidence="1">Membrane</location>
    </subcellularLocation>
</comment>
<feature type="domain" description="POTRA" evidence="10">
    <location>
        <begin position="28"/>
        <end position="96"/>
    </location>
</feature>
<sequence length="225" mass="23738">MKKAVIVVLSVLLLGAVASAAAWFFPILTVSTVEVTGAVHADETAVKEASGVTTGSNMLRVDTAAAASGISHVPWVDKVTVSRTWPRTITITIEEHVAAGFVKKGSTPLAVNTQGAIFLSGLQPEGVPEFERTKSDDAAAIHAAATAVSALPQELKDSLERVEAPDADSIAMFFPEGREVFWGSADRAEEKAEATRIVLGKEGTRWNVSNPSMTTVRDYSPPPAP</sequence>
<evidence type="ECO:0000256" key="6">
    <source>
        <dbReference type="ARBA" id="ARBA00023136"/>
    </source>
</evidence>
<evidence type="ECO:0000313" key="12">
    <source>
        <dbReference type="Proteomes" id="UP000436181"/>
    </source>
</evidence>
<feature type="compositionally biased region" description="Polar residues" evidence="8">
    <location>
        <begin position="206"/>
        <end position="217"/>
    </location>
</feature>
<dbReference type="PROSITE" id="PS51779">
    <property type="entry name" value="POTRA"/>
    <property type="match status" value="1"/>
</dbReference>
<dbReference type="PANTHER" id="PTHR37820">
    <property type="entry name" value="CELL DIVISION PROTEIN DIVIB"/>
    <property type="match status" value="1"/>
</dbReference>
<evidence type="ECO:0000256" key="5">
    <source>
        <dbReference type="ARBA" id="ARBA00022989"/>
    </source>
</evidence>
<dbReference type="InterPro" id="IPR013685">
    <property type="entry name" value="POTRA_FtsQ_type"/>
</dbReference>
<evidence type="ECO:0000256" key="1">
    <source>
        <dbReference type="ARBA" id="ARBA00004370"/>
    </source>
</evidence>
<dbReference type="InterPro" id="IPR050487">
    <property type="entry name" value="FtsQ_DivIB"/>
</dbReference>
<reference evidence="11 12" key="1">
    <citation type="submission" date="2019-10" db="EMBL/GenBank/DDBJ databases">
        <title>Corynebacterium sp novel species isolated from the respiratory tract of Marmot.</title>
        <authorList>
            <person name="Zhang G."/>
        </authorList>
    </citation>
    <scope>NUCLEOTIDE SEQUENCE [LARGE SCALE GENOMIC DNA]</scope>
    <source>
        <strain evidence="11 12">336</strain>
    </source>
</reference>
<feature type="chain" id="PRO_5045355737" evidence="9">
    <location>
        <begin position="21"/>
        <end position="225"/>
    </location>
</feature>
<evidence type="ECO:0000256" key="4">
    <source>
        <dbReference type="ARBA" id="ARBA00022692"/>
    </source>
</evidence>
<evidence type="ECO:0000256" key="8">
    <source>
        <dbReference type="SAM" id="MobiDB-lite"/>
    </source>
</evidence>
<name>A0ABQ6VD18_9CORY</name>
<dbReference type="InterPro" id="IPR034746">
    <property type="entry name" value="POTRA"/>
</dbReference>
<keyword evidence="9" id="KW-0732">Signal</keyword>
<keyword evidence="6" id="KW-0472">Membrane</keyword>
<protein>
    <submittedName>
        <fullName evidence="11">FtsQ-type POTRA domain-containing protein</fullName>
    </submittedName>
</protein>
<feature type="region of interest" description="Disordered" evidence="8">
    <location>
        <begin position="205"/>
        <end position="225"/>
    </location>
</feature>
<organism evidence="11 12">
    <name type="scientific">Corynebacterium zhongnanshanii</name>
    <dbReference type="NCBI Taxonomy" id="2768834"/>
    <lineage>
        <taxon>Bacteria</taxon>
        <taxon>Bacillati</taxon>
        <taxon>Actinomycetota</taxon>
        <taxon>Actinomycetes</taxon>
        <taxon>Mycobacteriales</taxon>
        <taxon>Corynebacteriaceae</taxon>
        <taxon>Corynebacterium</taxon>
    </lineage>
</organism>
<feature type="signal peptide" evidence="9">
    <location>
        <begin position="1"/>
        <end position="20"/>
    </location>
</feature>
<keyword evidence="12" id="KW-1185">Reference proteome</keyword>
<evidence type="ECO:0000259" key="10">
    <source>
        <dbReference type="PROSITE" id="PS51779"/>
    </source>
</evidence>